<keyword evidence="1" id="KW-0732">Signal</keyword>
<reference evidence="3" key="1">
    <citation type="submission" date="2020-09" db="EMBL/GenBank/DDBJ databases">
        <title>Whole genome shotgun sequence of Streptomyces cinnamonensis NBRC 15873.</title>
        <authorList>
            <person name="Komaki H."/>
            <person name="Tamura T."/>
        </authorList>
    </citation>
    <scope>NUCLEOTIDE SEQUENCE [LARGE SCALE GENOMIC DNA]</scope>
    <source>
        <strain evidence="3">NBRC 15873</strain>
    </source>
</reference>
<comment type="caution">
    <text evidence="2">The sequence shown here is derived from an EMBL/GenBank/DDBJ whole genome shotgun (WGS) entry which is preliminary data.</text>
</comment>
<dbReference type="EMBL" id="BNDV01000008">
    <property type="protein sequence ID" value="GHI14007.1"/>
    <property type="molecule type" value="Genomic_DNA"/>
</dbReference>
<gene>
    <name evidence="2" type="ORF">Scinn_34700</name>
</gene>
<sequence>MCLLLASAPTVTATATATAAATAQAGSGGLAAPAPAPPCEPGWLCGWTGPAYTGVASLAAQDMPRYPETTAYVGFNDAASVWNAAGTRSADGARGGRCVTVYNKPDYRGSRLTVQPGQGIPQLPASFGHVRSSRFHTCRAAG</sequence>
<feature type="signal peptide" evidence="1">
    <location>
        <begin position="1"/>
        <end position="19"/>
    </location>
</feature>
<keyword evidence="3" id="KW-1185">Reference proteome</keyword>
<accession>A0ABQ3NMM4</accession>
<name>A0ABQ3NMM4_STRVG</name>
<organism evidence="2 3">
    <name type="scientific">Streptomyces virginiae</name>
    <name type="common">Streptomyces cinnamonensis</name>
    <dbReference type="NCBI Taxonomy" id="1961"/>
    <lineage>
        <taxon>Bacteria</taxon>
        <taxon>Bacillati</taxon>
        <taxon>Actinomycetota</taxon>
        <taxon>Actinomycetes</taxon>
        <taxon>Kitasatosporales</taxon>
        <taxon>Streptomycetaceae</taxon>
        <taxon>Streptomyces</taxon>
    </lineage>
</organism>
<evidence type="ECO:0000313" key="2">
    <source>
        <dbReference type="EMBL" id="GHI14007.1"/>
    </source>
</evidence>
<evidence type="ECO:0008006" key="4">
    <source>
        <dbReference type="Google" id="ProtNLM"/>
    </source>
</evidence>
<proteinExistence type="predicted"/>
<protein>
    <recommendedName>
        <fullName evidence="4">Peptidase inhibitor family I36 protein</fullName>
    </recommendedName>
</protein>
<evidence type="ECO:0000313" key="3">
    <source>
        <dbReference type="Proteomes" id="UP000660554"/>
    </source>
</evidence>
<dbReference type="RefSeq" id="WP_030666299.1">
    <property type="nucleotide sequence ID" value="NZ_BMRU01000052.1"/>
</dbReference>
<feature type="chain" id="PRO_5046298586" description="Peptidase inhibitor family I36 protein" evidence="1">
    <location>
        <begin position="20"/>
        <end position="142"/>
    </location>
</feature>
<evidence type="ECO:0000256" key="1">
    <source>
        <dbReference type="SAM" id="SignalP"/>
    </source>
</evidence>
<dbReference type="Pfam" id="PF03995">
    <property type="entry name" value="Inhibitor_I36"/>
    <property type="match status" value="1"/>
</dbReference>
<dbReference type="GeneID" id="86952539"/>
<dbReference type="Proteomes" id="UP000660554">
    <property type="component" value="Unassembled WGS sequence"/>
</dbReference>